<comment type="subunit">
    <text evidence="3">Forms a 24-polypeptide structural core with octahedral symmetry.</text>
</comment>
<dbReference type="GO" id="GO:0005737">
    <property type="term" value="C:cytoplasm"/>
    <property type="evidence" value="ECO:0007669"/>
    <property type="project" value="TreeGrafter"/>
</dbReference>
<dbReference type="EMBL" id="CAADFG010000027">
    <property type="protein sequence ID" value="VFJ91125.1"/>
    <property type="molecule type" value="Genomic_DNA"/>
</dbReference>
<dbReference type="PROSITE" id="PS51826">
    <property type="entry name" value="PSBD"/>
    <property type="match status" value="1"/>
</dbReference>
<reference evidence="13" key="1">
    <citation type="submission" date="2019-02" db="EMBL/GenBank/DDBJ databases">
        <authorList>
            <person name="Gruber-Vodicka R. H."/>
            <person name="Seah K. B. B."/>
        </authorList>
    </citation>
    <scope>NUCLEOTIDE SEQUENCE</scope>
    <source>
        <strain evidence="15">BECK_SA2B12</strain>
        <strain evidence="13">BECK_SA2B15</strain>
        <strain evidence="14">BECK_SA2B20</strain>
    </source>
</reference>
<proteinExistence type="inferred from homology"/>
<evidence type="ECO:0000259" key="11">
    <source>
        <dbReference type="PROSITE" id="PS50968"/>
    </source>
</evidence>
<dbReference type="Pfam" id="PF00198">
    <property type="entry name" value="2-oxoacid_dh"/>
    <property type="match status" value="1"/>
</dbReference>
<gene>
    <name evidence="13" type="ORF">BECKH772A_GA0070896_1002717</name>
    <name evidence="14" type="ORF">BECKH772B_GA0070898_1002316</name>
    <name evidence="15" type="ORF">BECKH772C_GA0070978_1002517</name>
</gene>
<evidence type="ECO:0000313" key="15">
    <source>
        <dbReference type="EMBL" id="VFJ98814.1"/>
    </source>
</evidence>
<evidence type="ECO:0000256" key="2">
    <source>
        <dbReference type="ARBA" id="ARBA00007317"/>
    </source>
</evidence>
<evidence type="ECO:0000256" key="5">
    <source>
        <dbReference type="ARBA" id="ARBA00022823"/>
    </source>
</evidence>
<dbReference type="GO" id="GO:0031405">
    <property type="term" value="F:lipoic acid binding"/>
    <property type="evidence" value="ECO:0007669"/>
    <property type="project" value="TreeGrafter"/>
</dbReference>
<dbReference type="PROSITE" id="PS50968">
    <property type="entry name" value="BIOTINYL_LIPOYL"/>
    <property type="match status" value="1"/>
</dbReference>
<dbReference type="Pfam" id="PF02817">
    <property type="entry name" value="E3_binding"/>
    <property type="match status" value="1"/>
</dbReference>
<organism evidence="13">
    <name type="scientific">Candidatus Kentrum eta</name>
    <dbReference type="NCBI Taxonomy" id="2126337"/>
    <lineage>
        <taxon>Bacteria</taxon>
        <taxon>Pseudomonadati</taxon>
        <taxon>Pseudomonadota</taxon>
        <taxon>Gammaproteobacteria</taxon>
        <taxon>Candidatus Kentrum</taxon>
    </lineage>
</organism>
<dbReference type="EMBL" id="CAADFJ010000025">
    <property type="protein sequence ID" value="VFJ98814.1"/>
    <property type="molecule type" value="Genomic_DNA"/>
</dbReference>
<comment type="function">
    <text evidence="7">The pyruvate dehydrogenase complex catalyzes the overall conversion of pyruvate to acetyl-CoA and CO(2). It contains multiple copies of three enzymatic components: pyruvate dehydrogenase (E1), dihydrolipoamide acetyltransferase (E2) and lipoamide dehydrogenase (E3).</text>
</comment>
<dbReference type="GO" id="GO:0006086">
    <property type="term" value="P:pyruvate decarboxylation to acetyl-CoA"/>
    <property type="evidence" value="ECO:0007669"/>
    <property type="project" value="TreeGrafter"/>
</dbReference>
<keyword evidence="13" id="KW-0670">Pyruvate</keyword>
<dbReference type="PROSITE" id="PS00189">
    <property type="entry name" value="LIPOYL"/>
    <property type="match status" value="1"/>
</dbReference>
<dbReference type="InterPro" id="IPR001078">
    <property type="entry name" value="2-oxoacid_DH_actylTfrase"/>
</dbReference>
<evidence type="ECO:0000256" key="6">
    <source>
        <dbReference type="ARBA" id="ARBA00023315"/>
    </source>
</evidence>
<dbReference type="AlphaFoldDB" id="A0A450UEX9"/>
<dbReference type="SUPFAM" id="SSF52777">
    <property type="entry name" value="CoA-dependent acyltransferases"/>
    <property type="match status" value="1"/>
</dbReference>
<evidence type="ECO:0000256" key="10">
    <source>
        <dbReference type="SAM" id="MobiDB-lite"/>
    </source>
</evidence>
<dbReference type="GO" id="GO:0004742">
    <property type="term" value="F:dihydrolipoyllysine-residue acetyltransferase activity"/>
    <property type="evidence" value="ECO:0007669"/>
    <property type="project" value="UniProtKB-EC"/>
</dbReference>
<dbReference type="InterPro" id="IPR003016">
    <property type="entry name" value="2-oxoA_DH_lipoyl-BS"/>
</dbReference>
<dbReference type="PANTHER" id="PTHR43178:SF2">
    <property type="entry name" value="DIHYDROLIPOYLLYSINE-RESIDUE ACETYLTRANSFERASE COMPONENT OF PYRUVATE DEHYDROGENASE COMPLEX"/>
    <property type="match status" value="1"/>
</dbReference>
<dbReference type="InterPro" id="IPR011053">
    <property type="entry name" value="Single_hybrid_motif"/>
</dbReference>
<name>A0A450UEX9_9GAMM</name>
<keyword evidence="5 9" id="KW-0450">Lipoyl</keyword>
<evidence type="ECO:0000259" key="12">
    <source>
        <dbReference type="PROSITE" id="PS51826"/>
    </source>
</evidence>
<dbReference type="InterPro" id="IPR023213">
    <property type="entry name" value="CAT-like_dom_sf"/>
</dbReference>
<evidence type="ECO:0000256" key="4">
    <source>
        <dbReference type="ARBA" id="ARBA00022679"/>
    </source>
</evidence>
<dbReference type="Gene3D" id="4.10.320.10">
    <property type="entry name" value="E3-binding domain"/>
    <property type="match status" value="1"/>
</dbReference>
<evidence type="ECO:0000256" key="1">
    <source>
        <dbReference type="ARBA" id="ARBA00001938"/>
    </source>
</evidence>
<keyword evidence="6 9" id="KW-0012">Acyltransferase</keyword>
<dbReference type="SUPFAM" id="SSF51230">
    <property type="entry name" value="Single hybrid motif"/>
    <property type="match status" value="1"/>
</dbReference>
<dbReference type="Gene3D" id="2.40.50.100">
    <property type="match status" value="1"/>
</dbReference>
<evidence type="ECO:0000256" key="7">
    <source>
        <dbReference type="ARBA" id="ARBA00025211"/>
    </source>
</evidence>
<evidence type="ECO:0000313" key="13">
    <source>
        <dbReference type="EMBL" id="VFJ91125.1"/>
    </source>
</evidence>
<dbReference type="SUPFAM" id="SSF47005">
    <property type="entry name" value="Peripheral subunit-binding domain of 2-oxo acid dehydrogenase complex"/>
    <property type="match status" value="1"/>
</dbReference>
<dbReference type="PANTHER" id="PTHR43178">
    <property type="entry name" value="DIHYDROLIPOAMIDE ACETYLTRANSFERASE COMPONENT OF PYRUVATE DEHYDROGENASE COMPLEX"/>
    <property type="match status" value="1"/>
</dbReference>
<feature type="region of interest" description="Disordered" evidence="10">
    <location>
        <begin position="77"/>
        <end position="118"/>
    </location>
</feature>
<evidence type="ECO:0000256" key="9">
    <source>
        <dbReference type="RuleBase" id="RU003423"/>
    </source>
</evidence>
<dbReference type="CDD" id="cd06849">
    <property type="entry name" value="lipoyl_domain"/>
    <property type="match status" value="1"/>
</dbReference>
<dbReference type="Gene3D" id="3.30.559.10">
    <property type="entry name" value="Chloramphenicol acetyltransferase-like domain"/>
    <property type="match status" value="1"/>
</dbReference>
<keyword evidence="4 9" id="KW-0808">Transferase</keyword>
<protein>
    <recommendedName>
        <fullName evidence="9">Dihydrolipoamide acetyltransferase component of pyruvate dehydrogenase complex</fullName>
        <ecNumber evidence="9">2.3.1.-</ecNumber>
    </recommendedName>
</protein>
<dbReference type="EMBL" id="CAADFI010000023">
    <property type="protein sequence ID" value="VFJ91972.1"/>
    <property type="molecule type" value="Genomic_DNA"/>
</dbReference>
<dbReference type="InterPro" id="IPR036625">
    <property type="entry name" value="E3-bd_dom_sf"/>
</dbReference>
<comment type="catalytic activity">
    <reaction evidence="8">
        <text>N(6)-[(R)-dihydrolipoyl]-L-lysyl-[protein] + acetyl-CoA = N(6)-[(R)-S(8)-acetyldihydrolipoyl]-L-lysyl-[protein] + CoA</text>
        <dbReference type="Rhea" id="RHEA:17017"/>
        <dbReference type="Rhea" id="RHEA-COMP:10475"/>
        <dbReference type="Rhea" id="RHEA-COMP:10478"/>
        <dbReference type="ChEBI" id="CHEBI:57287"/>
        <dbReference type="ChEBI" id="CHEBI:57288"/>
        <dbReference type="ChEBI" id="CHEBI:83100"/>
        <dbReference type="ChEBI" id="CHEBI:83111"/>
        <dbReference type="EC" id="2.3.1.12"/>
    </reaction>
</comment>
<dbReference type="Pfam" id="PF00364">
    <property type="entry name" value="Biotin_lipoyl"/>
    <property type="match status" value="1"/>
</dbReference>
<dbReference type="InterPro" id="IPR050743">
    <property type="entry name" value="2-oxoacid_DH_E2_comp"/>
</dbReference>
<dbReference type="InterPro" id="IPR004167">
    <property type="entry name" value="PSBD"/>
</dbReference>
<evidence type="ECO:0000313" key="14">
    <source>
        <dbReference type="EMBL" id="VFJ91972.1"/>
    </source>
</evidence>
<comment type="similarity">
    <text evidence="2 9">Belongs to the 2-oxoacid dehydrogenase family.</text>
</comment>
<evidence type="ECO:0000256" key="3">
    <source>
        <dbReference type="ARBA" id="ARBA00011484"/>
    </source>
</evidence>
<dbReference type="FunFam" id="3.30.559.10:FF:000004">
    <property type="entry name" value="Acetyltransferase component of pyruvate dehydrogenase complex"/>
    <property type="match status" value="1"/>
</dbReference>
<feature type="domain" description="Lipoyl-binding" evidence="11">
    <location>
        <begin position="2"/>
        <end position="78"/>
    </location>
</feature>
<evidence type="ECO:0000256" key="8">
    <source>
        <dbReference type="ARBA" id="ARBA00048370"/>
    </source>
</evidence>
<dbReference type="EC" id="2.3.1.-" evidence="9"/>
<accession>A0A450UEX9</accession>
<dbReference type="InterPro" id="IPR000089">
    <property type="entry name" value="Biotin_lipoyl"/>
</dbReference>
<feature type="domain" description="Peripheral subunit-binding (PSBD)" evidence="12">
    <location>
        <begin position="114"/>
        <end position="151"/>
    </location>
</feature>
<comment type="cofactor">
    <cofactor evidence="1 9">
        <name>(R)-lipoate</name>
        <dbReference type="ChEBI" id="CHEBI:83088"/>
    </cofactor>
</comment>
<sequence length="415" mass="43936">MSAPIEVTVPDIGDFKDVEVIEVLTAPGRRIEAGESVITLESDKATLEIPSLCAGIVEAIVVNVGDRVSEGSPILTVEETATGPAMGGTLPIPPNAPRPSEPDAALAAPRSPPQASPAVRRLGRELGVRLEQVAGTGRKGRILPEDVSRFARGGPEPGALAAATPGADRQPPFPFAPSPEIDFSRFGPISTLPLTRIQKISGANLHRTWVTIPHVTHHDLADITDLEAFRRSLPKESESARVTLPAFLLKASVAALKAFPTFNAALAPDGENLILKRYYHIGVAVDTPEGLVVPVIRDVDQKGILALAEELATVSAKARENKLAPGDFQGGCFTLSSLGGIGGTGFTPILNAPEVAILGVARSSLQPVYLDGEFRPRRMLPLSLSFDHRVIDGAKGARFTTFLCSLLADVRRLLL</sequence>